<comment type="cofactor">
    <cofactor evidence="8">
        <name>Mg(2+)</name>
        <dbReference type="ChEBI" id="CHEBI:18420"/>
    </cofactor>
    <cofactor evidence="8">
        <name>Mn(2+)</name>
        <dbReference type="ChEBI" id="CHEBI:29035"/>
    </cofactor>
</comment>
<feature type="binding site" evidence="8">
    <location>
        <position position="83"/>
    </location>
    <ligand>
        <name>ATP</name>
        <dbReference type="ChEBI" id="CHEBI:30616"/>
    </ligand>
</feature>
<dbReference type="RefSeq" id="WP_248942154.1">
    <property type="nucleotide sequence ID" value="NZ_JAKIKS010000104.1"/>
</dbReference>
<keyword evidence="2 8" id="KW-0808">Transferase</keyword>
<evidence type="ECO:0000256" key="8">
    <source>
        <dbReference type="HAMAP-Rule" id="MF_00692"/>
    </source>
</evidence>
<dbReference type="EC" id="2.7.7.-" evidence="8"/>
<dbReference type="HAMAP" id="MF_00692">
    <property type="entry name" value="SelO"/>
    <property type="match status" value="1"/>
</dbReference>
<feature type="binding site" evidence="8">
    <location>
        <position position="81"/>
    </location>
    <ligand>
        <name>ATP</name>
        <dbReference type="ChEBI" id="CHEBI:30616"/>
    </ligand>
</feature>
<feature type="binding site" evidence="8">
    <location>
        <position position="254"/>
    </location>
    <ligand>
        <name>ATP</name>
        <dbReference type="ChEBI" id="CHEBI:30616"/>
    </ligand>
</feature>
<dbReference type="Pfam" id="PF02696">
    <property type="entry name" value="SelO"/>
    <property type="match status" value="1"/>
</dbReference>
<evidence type="ECO:0000256" key="6">
    <source>
        <dbReference type="ARBA" id="ARBA00022840"/>
    </source>
</evidence>
<dbReference type="EC" id="2.7.7.108" evidence="8"/>
<sequence>MQLKQDFFTQLPGFYSQVTPQGLTDPKWIGWSRDAAHLVGLSQPTESLLAQLAGNKSIDGACYYSQVYSGHQFGGYSPQLGDGRSILIGEAQGPEGSWDVALKGSGLTPYSRQGDGRAVLRSAIREFLISEALYHLHVPTTRALAVIGSTTPVWREQRETAAITVRLAKSHLRFGHFEYFCHSENGSNEKLTQLLHFTIKQHYPHLSCDKAGYKAWFIQVVKDTAKMIAHWQAIGFAHGVMNTDNMSILGDSFDFGPFAFLDTFKEDFICNHSDPQGRYAFNQQPGVGLWNLQRLAQALTPLIASDDLIYALNTYQTELVQHYLCLMRNKLGLYQPYLKRESQAQDDEDLALIGELMKLMQESQLDHTLTWRQFGQITPTQQHVCLRDDFVAKNDFDTWYLRYQNRVGVIDNIEQWQGLRDRANPQYILRNFLAQEAIEAAENGDFSVLEQLHQVLQRPFDEQVNMSAYSRKPTPEEAGIIMSCSS</sequence>
<keyword evidence="7 8" id="KW-0460">Magnesium</keyword>
<keyword evidence="10" id="KW-1185">Reference proteome</keyword>
<feature type="binding site" evidence="8">
    <location>
        <position position="116"/>
    </location>
    <ligand>
        <name>ATP</name>
        <dbReference type="ChEBI" id="CHEBI:30616"/>
    </ligand>
</feature>
<keyword evidence="5 8" id="KW-0547">Nucleotide-binding</keyword>
<evidence type="ECO:0000256" key="7">
    <source>
        <dbReference type="ARBA" id="ARBA00022842"/>
    </source>
</evidence>
<comment type="catalytic activity">
    <reaction evidence="8">
        <text>L-tyrosyl-[protein] + ATP = O-(5'-adenylyl)-L-tyrosyl-[protein] + diphosphate</text>
        <dbReference type="Rhea" id="RHEA:54288"/>
        <dbReference type="Rhea" id="RHEA-COMP:10136"/>
        <dbReference type="Rhea" id="RHEA-COMP:13846"/>
        <dbReference type="ChEBI" id="CHEBI:30616"/>
        <dbReference type="ChEBI" id="CHEBI:33019"/>
        <dbReference type="ChEBI" id="CHEBI:46858"/>
        <dbReference type="ChEBI" id="CHEBI:83624"/>
        <dbReference type="EC" id="2.7.7.108"/>
    </reaction>
</comment>
<feature type="binding site" evidence="8">
    <location>
        <position position="166"/>
    </location>
    <ligand>
        <name>ATP</name>
        <dbReference type="ChEBI" id="CHEBI:30616"/>
    </ligand>
</feature>
<evidence type="ECO:0000313" key="9">
    <source>
        <dbReference type="EMBL" id="MCL1126741.1"/>
    </source>
</evidence>
<keyword evidence="3 8" id="KW-0548">Nucleotidyltransferase</keyword>
<proteinExistence type="inferred from homology"/>
<comment type="catalytic activity">
    <reaction evidence="8">
        <text>L-seryl-[protein] + UTP = O-(5'-uridylyl)-L-seryl-[protein] + diphosphate</text>
        <dbReference type="Rhea" id="RHEA:64604"/>
        <dbReference type="Rhea" id="RHEA-COMP:9863"/>
        <dbReference type="Rhea" id="RHEA-COMP:16635"/>
        <dbReference type="ChEBI" id="CHEBI:29999"/>
        <dbReference type="ChEBI" id="CHEBI:33019"/>
        <dbReference type="ChEBI" id="CHEBI:46398"/>
        <dbReference type="ChEBI" id="CHEBI:156051"/>
    </reaction>
</comment>
<keyword evidence="4 8" id="KW-0479">Metal-binding</keyword>
<dbReference type="PANTHER" id="PTHR32057:SF14">
    <property type="entry name" value="PROTEIN ADENYLYLTRANSFERASE SELO, MITOCHONDRIAL"/>
    <property type="match status" value="1"/>
</dbReference>
<evidence type="ECO:0000256" key="4">
    <source>
        <dbReference type="ARBA" id="ARBA00022723"/>
    </source>
</evidence>
<feature type="binding site" evidence="8">
    <location>
        <position position="103"/>
    </location>
    <ligand>
        <name>ATP</name>
        <dbReference type="ChEBI" id="CHEBI:30616"/>
    </ligand>
</feature>
<comment type="catalytic activity">
    <reaction evidence="8">
        <text>L-threonyl-[protein] + ATP = 3-O-(5'-adenylyl)-L-threonyl-[protein] + diphosphate</text>
        <dbReference type="Rhea" id="RHEA:54292"/>
        <dbReference type="Rhea" id="RHEA-COMP:11060"/>
        <dbReference type="Rhea" id="RHEA-COMP:13847"/>
        <dbReference type="ChEBI" id="CHEBI:30013"/>
        <dbReference type="ChEBI" id="CHEBI:30616"/>
        <dbReference type="ChEBI" id="CHEBI:33019"/>
        <dbReference type="ChEBI" id="CHEBI:138113"/>
        <dbReference type="EC" id="2.7.7.108"/>
    </reaction>
</comment>
<dbReference type="Proteomes" id="UP001203423">
    <property type="component" value="Unassembled WGS sequence"/>
</dbReference>
<accession>A0ABT0LHZ0</accession>
<comment type="similarity">
    <text evidence="1 8">Belongs to the SELO family.</text>
</comment>
<comment type="catalytic activity">
    <reaction evidence="8">
        <text>L-tyrosyl-[protein] + UTP = O-(5'-uridylyl)-L-tyrosyl-[protein] + diphosphate</text>
        <dbReference type="Rhea" id="RHEA:83887"/>
        <dbReference type="Rhea" id="RHEA-COMP:10136"/>
        <dbReference type="Rhea" id="RHEA-COMP:20238"/>
        <dbReference type="ChEBI" id="CHEBI:33019"/>
        <dbReference type="ChEBI" id="CHEBI:46398"/>
        <dbReference type="ChEBI" id="CHEBI:46858"/>
        <dbReference type="ChEBI" id="CHEBI:90602"/>
    </reaction>
</comment>
<feature type="binding site" evidence="8">
    <location>
        <position position="84"/>
    </location>
    <ligand>
        <name>ATP</name>
        <dbReference type="ChEBI" id="CHEBI:30616"/>
    </ligand>
</feature>
<feature type="binding site" evidence="8">
    <location>
        <position position="173"/>
    </location>
    <ligand>
        <name>ATP</name>
        <dbReference type="ChEBI" id="CHEBI:30616"/>
    </ligand>
</feature>
<dbReference type="NCBIfam" id="NF000658">
    <property type="entry name" value="PRK00029.1"/>
    <property type="match status" value="1"/>
</dbReference>
<evidence type="ECO:0000256" key="5">
    <source>
        <dbReference type="ARBA" id="ARBA00022741"/>
    </source>
</evidence>
<dbReference type="EMBL" id="JAKIKS010000104">
    <property type="protein sequence ID" value="MCL1126741.1"/>
    <property type="molecule type" value="Genomic_DNA"/>
</dbReference>
<comment type="catalytic activity">
    <reaction evidence="8">
        <text>L-seryl-[protein] + ATP = 3-O-(5'-adenylyl)-L-seryl-[protein] + diphosphate</text>
        <dbReference type="Rhea" id="RHEA:58120"/>
        <dbReference type="Rhea" id="RHEA-COMP:9863"/>
        <dbReference type="Rhea" id="RHEA-COMP:15073"/>
        <dbReference type="ChEBI" id="CHEBI:29999"/>
        <dbReference type="ChEBI" id="CHEBI:30616"/>
        <dbReference type="ChEBI" id="CHEBI:33019"/>
        <dbReference type="ChEBI" id="CHEBI:142516"/>
        <dbReference type="EC" id="2.7.7.108"/>
    </reaction>
</comment>
<feature type="active site" description="Proton acceptor" evidence="8">
    <location>
        <position position="244"/>
    </location>
</feature>
<evidence type="ECO:0000256" key="2">
    <source>
        <dbReference type="ARBA" id="ARBA00022679"/>
    </source>
</evidence>
<protein>
    <recommendedName>
        <fullName evidence="8">Protein nucleotidyltransferase YdiU</fullName>
        <ecNumber evidence="8">2.7.7.-</ecNumber>
    </recommendedName>
    <alternativeName>
        <fullName evidence="8">Protein adenylyltransferase YdiU</fullName>
        <ecNumber evidence="8">2.7.7.108</ecNumber>
    </alternativeName>
    <alternativeName>
        <fullName evidence="8">Protein uridylyltransferase YdiU</fullName>
        <ecNumber evidence="8">2.7.7.-</ecNumber>
    </alternativeName>
</protein>
<gene>
    <name evidence="8" type="primary">ydiU</name>
    <name evidence="8" type="synonym">selO</name>
    <name evidence="9" type="ORF">L2764_20190</name>
</gene>
<reference evidence="9 10" key="1">
    <citation type="submission" date="2022-01" db="EMBL/GenBank/DDBJ databases">
        <title>Whole genome-based taxonomy of the Shewanellaceae.</title>
        <authorList>
            <person name="Martin-Rodriguez A.J."/>
        </authorList>
    </citation>
    <scope>NUCLEOTIDE SEQUENCE [LARGE SCALE GENOMIC DNA]</scope>
    <source>
        <strain evidence="9 10">DSM 17177</strain>
    </source>
</reference>
<evidence type="ECO:0000313" key="10">
    <source>
        <dbReference type="Proteomes" id="UP001203423"/>
    </source>
</evidence>
<dbReference type="PANTHER" id="PTHR32057">
    <property type="entry name" value="PROTEIN ADENYLYLTRANSFERASE SELO, MITOCHONDRIAL"/>
    <property type="match status" value="1"/>
</dbReference>
<feature type="binding site" evidence="8">
    <location>
        <position position="245"/>
    </location>
    <ligand>
        <name>Mg(2+)</name>
        <dbReference type="ChEBI" id="CHEBI:18420"/>
    </ligand>
</feature>
<comment type="caution">
    <text evidence="9">The sequence shown here is derived from an EMBL/GenBank/DDBJ whole genome shotgun (WGS) entry which is preliminary data.</text>
</comment>
<evidence type="ECO:0000256" key="1">
    <source>
        <dbReference type="ARBA" id="ARBA00009747"/>
    </source>
</evidence>
<feature type="binding site" evidence="8">
    <location>
        <position position="115"/>
    </location>
    <ligand>
        <name>ATP</name>
        <dbReference type="ChEBI" id="CHEBI:30616"/>
    </ligand>
</feature>
<organism evidence="9 10">
    <name type="scientific">Shewanella surugensis</name>
    <dbReference type="NCBI Taxonomy" id="212020"/>
    <lineage>
        <taxon>Bacteria</taxon>
        <taxon>Pseudomonadati</taxon>
        <taxon>Pseudomonadota</taxon>
        <taxon>Gammaproteobacteria</taxon>
        <taxon>Alteromonadales</taxon>
        <taxon>Shewanellaceae</taxon>
        <taxon>Shewanella</taxon>
    </lineage>
</organism>
<keyword evidence="6 8" id="KW-0067">ATP-binding</keyword>
<evidence type="ECO:0000256" key="3">
    <source>
        <dbReference type="ARBA" id="ARBA00022695"/>
    </source>
</evidence>
<dbReference type="InterPro" id="IPR003846">
    <property type="entry name" value="SelO"/>
</dbReference>
<comment type="function">
    <text evidence="8">Nucleotidyltransferase involved in the post-translational modification of proteins. It can catalyze the addition of adenosine monophosphate (AMP) or uridine monophosphate (UMP) to a protein, resulting in modifications known as AMPylation and UMPylation.</text>
</comment>
<keyword evidence="8" id="KW-0464">Manganese</keyword>
<name>A0ABT0LHZ0_9GAMM</name>
<comment type="catalytic activity">
    <reaction evidence="8">
        <text>L-histidyl-[protein] + UTP = N(tele)-(5'-uridylyl)-L-histidyl-[protein] + diphosphate</text>
        <dbReference type="Rhea" id="RHEA:83891"/>
        <dbReference type="Rhea" id="RHEA-COMP:9745"/>
        <dbReference type="Rhea" id="RHEA-COMP:20239"/>
        <dbReference type="ChEBI" id="CHEBI:29979"/>
        <dbReference type="ChEBI" id="CHEBI:33019"/>
        <dbReference type="ChEBI" id="CHEBI:46398"/>
        <dbReference type="ChEBI" id="CHEBI:233474"/>
    </reaction>
</comment>
<feature type="binding site" evidence="8">
    <location>
        <position position="254"/>
    </location>
    <ligand>
        <name>Mg(2+)</name>
        <dbReference type="ChEBI" id="CHEBI:18420"/>
    </ligand>
</feature>